<comment type="caution">
    <text evidence="2">The sequence shown here is derived from an EMBL/GenBank/DDBJ whole genome shotgun (WGS) entry which is preliminary data.</text>
</comment>
<dbReference type="InterPro" id="IPR013783">
    <property type="entry name" value="Ig-like_fold"/>
</dbReference>
<organism evidence="2 3">
    <name type="scientific">Mycena rosella</name>
    <name type="common">Pink bonnet</name>
    <name type="synonym">Agaricus rosellus</name>
    <dbReference type="NCBI Taxonomy" id="1033263"/>
    <lineage>
        <taxon>Eukaryota</taxon>
        <taxon>Fungi</taxon>
        <taxon>Dikarya</taxon>
        <taxon>Basidiomycota</taxon>
        <taxon>Agaricomycotina</taxon>
        <taxon>Agaricomycetes</taxon>
        <taxon>Agaricomycetidae</taxon>
        <taxon>Agaricales</taxon>
        <taxon>Marasmiineae</taxon>
        <taxon>Mycenaceae</taxon>
        <taxon>Mycena</taxon>
    </lineage>
</organism>
<dbReference type="AlphaFoldDB" id="A0AAD7B7J0"/>
<evidence type="ECO:0000256" key="1">
    <source>
        <dbReference type="SAM" id="MobiDB-lite"/>
    </source>
</evidence>
<keyword evidence="3" id="KW-1185">Reference proteome</keyword>
<name>A0AAD7B7J0_MYCRO</name>
<dbReference type="SUPFAM" id="SSF49354">
    <property type="entry name" value="PapD-like"/>
    <property type="match status" value="1"/>
</dbReference>
<dbReference type="InterPro" id="IPR008962">
    <property type="entry name" value="PapD-like_sf"/>
</dbReference>
<dbReference type="Gene3D" id="2.60.40.10">
    <property type="entry name" value="Immunoglobulins"/>
    <property type="match status" value="1"/>
</dbReference>
<proteinExistence type="predicted"/>
<evidence type="ECO:0000313" key="2">
    <source>
        <dbReference type="EMBL" id="KAJ7612413.1"/>
    </source>
</evidence>
<feature type="region of interest" description="Disordered" evidence="1">
    <location>
        <begin position="110"/>
        <end position="129"/>
    </location>
</feature>
<protein>
    <recommendedName>
        <fullName evidence="4">MSP domain-containing protein</fullName>
    </recommendedName>
</protein>
<evidence type="ECO:0000313" key="3">
    <source>
        <dbReference type="Proteomes" id="UP001221757"/>
    </source>
</evidence>
<dbReference type="EMBL" id="JARKIE010000944">
    <property type="protein sequence ID" value="KAJ7612413.1"/>
    <property type="molecule type" value="Genomic_DNA"/>
</dbReference>
<dbReference type="Proteomes" id="UP001221757">
    <property type="component" value="Unassembled WGS sequence"/>
</dbReference>
<gene>
    <name evidence="2" type="ORF">B0H17DRAFT_1117188</name>
</gene>
<reference evidence="2" key="1">
    <citation type="submission" date="2023-03" db="EMBL/GenBank/DDBJ databases">
        <title>Massive genome expansion in bonnet fungi (Mycena s.s.) driven by repeated elements and novel gene families across ecological guilds.</title>
        <authorList>
            <consortium name="Lawrence Berkeley National Laboratory"/>
            <person name="Harder C.B."/>
            <person name="Miyauchi S."/>
            <person name="Viragh M."/>
            <person name="Kuo A."/>
            <person name="Thoen E."/>
            <person name="Andreopoulos B."/>
            <person name="Lu D."/>
            <person name="Skrede I."/>
            <person name="Drula E."/>
            <person name="Henrissat B."/>
            <person name="Morin E."/>
            <person name="Kohler A."/>
            <person name="Barry K."/>
            <person name="LaButti K."/>
            <person name="Morin E."/>
            <person name="Salamov A."/>
            <person name="Lipzen A."/>
            <person name="Mereny Z."/>
            <person name="Hegedus B."/>
            <person name="Baldrian P."/>
            <person name="Stursova M."/>
            <person name="Weitz H."/>
            <person name="Taylor A."/>
            <person name="Grigoriev I.V."/>
            <person name="Nagy L.G."/>
            <person name="Martin F."/>
            <person name="Kauserud H."/>
        </authorList>
    </citation>
    <scope>NUCLEOTIDE SEQUENCE</scope>
    <source>
        <strain evidence="2">CBHHK067</strain>
    </source>
</reference>
<sequence length="218" mass="23228">MECRIKKKEKLALLVPTMSVSLAPSNTLGFRRPLNILVKRPLTITNPNAESAVAWKVKTTAPTVLENSADASDERKAESTAKLRVVYLPAEGQTPYTTLTFQQRYATGVTESASAPGASTPPGDPSVALEEPQAKYTSFDAPGIILAPSEASVSASEPVPAAAPLPATIPLQRRTRKLSDERTTVDVAVEGTPIQEGVPPQVVVIIALGVFITTYLFF</sequence>
<evidence type="ECO:0008006" key="4">
    <source>
        <dbReference type="Google" id="ProtNLM"/>
    </source>
</evidence>
<accession>A0AAD7B7J0</accession>